<dbReference type="InterPro" id="IPR000014">
    <property type="entry name" value="PAS"/>
</dbReference>
<dbReference type="SMART" id="SM00086">
    <property type="entry name" value="PAC"/>
    <property type="match status" value="1"/>
</dbReference>
<name>A0A5B8CVL4_9PROT</name>
<dbReference type="NCBIfam" id="TIGR00254">
    <property type="entry name" value="GGDEF"/>
    <property type="match status" value="1"/>
</dbReference>
<dbReference type="InterPro" id="IPR035919">
    <property type="entry name" value="EAL_sf"/>
</dbReference>
<keyword evidence="6" id="KW-1185">Reference proteome</keyword>
<dbReference type="Pfam" id="PF13185">
    <property type="entry name" value="GAF_2"/>
    <property type="match status" value="1"/>
</dbReference>
<dbReference type="Gene3D" id="3.20.20.450">
    <property type="entry name" value="EAL domain"/>
    <property type="match status" value="1"/>
</dbReference>
<dbReference type="InterPro" id="IPR001633">
    <property type="entry name" value="EAL_dom"/>
</dbReference>
<dbReference type="Pfam" id="PF00990">
    <property type="entry name" value="GGDEF"/>
    <property type="match status" value="1"/>
</dbReference>
<dbReference type="Gene3D" id="3.30.450.20">
    <property type="entry name" value="PAS domain"/>
    <property type="match status" value="1"/>
</dbReference>
<dbReference type="NCBIfam" id="TIGR00229">
    <property type="entry name" value="sensory_box"/>
    <property type="match status" value="1"/>
</dbReference>
<dbReference type="FunFam" id="3.20.20.450:FF:000001">
    <property type="entry name" value="Cyclic di-GMP phosphodiesterase yahA"/>
    <property type="match status" value="1"/>
</dbReference>
<dbReference type="PROSITE" id="PS50883">
    <property type="entry name" value="EAL"/>
    <property type="match status" value="1"/>
</dbReference>
<dbReference type="Gene3D" id="3.30.450.40">
    <property type="match status" value="1"/>
</dbReference>
<dbReference type="KEGG" id="mmec:FIU01_05005"/>
<dbReference type="OrthoDB" id="8588402at2"/>
<dbReference type="CDD" id="cd01948">
    <property type="entry name" value="EAL"/>
    <property type="match status" value="1"/>
</dbReference>
<sequence length="726" mass="80962">MAEQTQLLNLQRVILESVARGVDHIEAINQICMLAESLVANAVSSVMLMNNNDQCLYVYAAPSLNASEIEKLNGLRPSPGGGSCGNVIYQQSVQYVSDTFKDDRWQDIRHLAHDFGIKSCWSIPIFSGESKIIGTFALSSFEHREPSQFHRMLLDIGAALISIVLNRNQSQESLRQFEKVFEGSEQGIMITDASHIILSVNPAFTKMQGYTAEDAKGKTPQILSSGLHDAHFYRTMWESVVNFGQWRGEIWNRRKNGEVFPEWLSISEVKNTAGVVTHYVSTFSDLSDLKSAQKEIQYLSSHDALTGLPNITLFRDRLENAIPIAMASNCKLGLLALNLDNFKFLNDSLGYASGDKLLSLFAERLKDCLGDTDSICRHGGDEFIILLNKMQDDDSISNMVDILLNEISSPFAFAGSNISTSCSIGVAVYPTDGSDFEKLFGRARKAMLQAKESGRNTARFFTEKLNNDSLYYLNIAYGLREALAQQQFELHYQPQISLRTGQVIGAEALIRWHHPQNGMQSPAQFITIAEQTGLIVEIGQWVIEEACRQAREWQKAGLPPLSIAVNVSAVQFRRGNLDKLVMKALEKTGLEPHRLELELTESLLLEDIDHLIAQLDTLKKLGVQLAIDDFGTGYSSLAYLKKFNIDRLKIDQSFVRDINNDPNDAAIVRAIVQMAHTLNLAVIAEGVEDEAMLKHLRETGCDEVQGYLFSKPLSATAFATFMQSRL</sequence>
<dbReference type="PROSITE" id="PS50113">
    <property type="entry name" value="PAC"/>
    <property type="match status" value="1"/>
</dbReference>
<evidence type="ECO:0000259" key="2">
    <source>
        <dbReference type="PROSITE" id="PS50113"/>
    </source>
</evidence>
<dbReference type="InterPro" id="IPR043128">
    <property type="entry name" value="Rev_trsase/Diguanyl_cyclase"/>
</dbReference>
<evidence type="ECO:0000259" key="3">
    <source>
        <dbReference type="PROSITE" id="PS50883"/>
    </source>
</evidence>
<dbReference type="InterPro" id="IPR003018">
    <property type="entry name" value="GAF"/>
</dbReference>
<feature type="domain" description="PAC" evidence="2">
    <location>
        <begin position="246"/>
        <end position="298"/>
    </location>
</feature>
<evidence type="ECO:0000259" key="4">
    <source>
        <dbReference type="PROSITE" id="PS50887"/>
    </source>
</evidence>
<dbReference type="SUPFAM" id="SSF55781">
    <property type="entry name" value="GAF domain-like"/>
    <property type="match status" value="1"/>
</dbReference>
<organism evidence="5 6">
    <name type="scientific">Methylophilus medardicus</name>
    <dbReference type="NCBI Taxonomy" id="2588534"/>
    <lineage>
        <taxon>Bacteria</taxon>
        <taxon>Pseudomonadati</taxon>
        <taxon>Pseudomonadota</taxon>
        <taxon>Betaproteobacteria</taxon>
        <taxon>Nitrosomonadales</taxon>
        <taxon>Methylophilaceae</taxon>
        <taxon>Methylophilus</taxon>
    </lineage>
</organism>
<accession>A0A5B8CVL4</accession>
<dbReference type="InterPro" id="IPR052155">
    <property type="entry name" value="Biofilm_reg_signaling"/>
</dbReference>
<dbReference type="InterPro" id="IPR029787">
    <property type="entry name" value="Nucleotide_cyclase"/>
</dbReference>
<protein>
    <submittedName>
        <fullName evidence="5">EAL domain-containing protein</fullName>
    </submittedName>
</protein>
<dbReference type="CDD" id="cd01949">
    <property type="entry name" value="GGDEF"/>
    <property type="match status" value="1"/>
</dbReference>
<feature type="domain" description="PAS" evidence="1">
    <location>
        <begin position="173"/>
        <end position="219"/>
    </location>
</feature>
<evidence type="ECO:0000313" key="5">
    <source>
        <dbReference type="EMBL" id="QDC45334.1"/>
    </source>
</evidence>
<feature type="domain" description="GGDEF" evidence="4">
    <location>
        <begin position="330"/>
        <end position="463"/>
    </location>
</feature>
<dbReference type="SUPFAM" id="SSF55073">
    <property type="entry name" value="Nucleotide cyclase"/>
    <property type="match status" value="1"/>
</dbReference>
<dbReference type="InterPro" id="IPR000160">
    <property type="entry name" value="GGDEF_dom"/>
</dbReference>
<dbReference type="InterPro" id="IPR001610">
    <property type="entry name" value="PAC"/>
</dbReference>
<dbReference type="InterPro" id="IPR035965">
    <property type="entry name" value="PAS-like_dom_sf"/>
</dbReference>
<gene>
    <name evidence="5" type="ORF">FIU01_05005</name>
</gene>
<dbReference type="PIRSF" id="PIRSF005925">
    <property type="entry name" value="Dos"/>
    <property type="match status" value="1"/>
</dbReference>
<dbReference type="EMBL" id="CP040946">
    <property type="protein sequence ID" value="QDC45334.1"/>
    <property type="molecule type" value="Genomic_DNA"/>
</dbReference>
<dbReference type="SUPFAM" id="SSF55785">
    <property type="entry name" value="PYP-like sensor domain (PAS domain)"/>
    <property type="match status" value="1"/>
</dbReference>
<dbReference type="InterPro" id="IPR012226">
    <property type="entry name" value="Diguanyl_cyclase/Pdiesterase"/>
</dbReference>
<dbReference type="Pfam" id="PF00563">
    <property type="entry name" value="EAL"/>
    <property type="match status" value="1"/>
</dbReference>
<dbReference type="PANTHER" id="PTHR44757">
    <property type="entry name" value="DIGUANYLATE CYCLASE DGCP"/>
    <property type="match status" value="1"/>
</dbReference>
<dbReference type="SMART" id="SM00052">
    <property type="entry name" value="EAL"/>
    <property type="match status" value="1"/>
</dbReference>
<dbReference type="InterPro" id="IPR029016">
    <property type="entry name" value="GAF-like_dom_sf"/>
</dbReference>
<evidence type="ECO:0000313" key="6">
    <source>
        <dbReference type="Proteomes" id="UP000311008"/>
    </source>
</evidence>
<proteinExistence type="predicted"/>
<reference evidence="6" key="1">
    <citation type="journal article" date="2019" name="ISME J.">
        <title>Evolution in action: habitat transition from sediment to the pelagial leads to genome streamlining in Methylophilaceae.</title>
        <authorList>
            <person name="Salcher M."/>
            <person name="Schaefle D."/>
            <person name="Kaspar M."/>
            <person name="Neuenschwander S.M."/>
            <person name="Ghai R."/>
        </authorList>
    </citation>
    <scope>NUCLEOTIDE SEQUENCE [LARGE SCALE GENOMIC DNA]</scope>
    <source>
        <strain evidence="6">MMS-M-51</strain>
    </source>
</reference>
<dbReference type="Pfam" id="PF13426">
    <property type="entry name" value="PAS_9"/>
    <property type="match status" value="1"/>
</dbReference>
<dbReference type="PROSITE" id="PS50112">
    <property type="entry name" value="PAS"/>
    <property type="match status" value="1"/>
</dbReference>
<dbReference type="Proteomes" id="UP000311008">
    <property type="component" value="Chromosome"/>
</dbReference>
<dbReference type="Gene3D" id="3.30.70.270">
    <property type="match status" value="1"/>
</dbReference>
<dbReference type="SUPFAM" id="SSF141868">
    <property type="entry name" value="EAL domain-like"/>
    <property type="match status" value="1"/>
</dbReference>
<dbReference type="CDD" id="cd00130">
    <property type="entry name" value="PAS"/>
    <property type="match status" value="1"/>
</dbReference>
<dbReference type="InterPro" id="IPR000700">
    <property type="entry name" value="PAS-assoc_C"/>
</dbReference>
<dbReference type="PROSITE" id="PS50887">
    <property type="entry name" value="GGDEF"/>
    <property type="match status" value="1"/>
</dbReference>
<dbReference type="AlphaFoldDB" id="A0A5B8CVL4"/>
<dbReference type="SMART" id="SM00091">
    <property type="entry name" value="PAS"/>
    <property type="match status" value="1"/>
</dbReference>
<feature type="domain" description="EAL" evidence="3">
    <location>
        <begin position="472"/>
        <end position="726"/>
    </location>
</feature>
<dbReference type="PANTHER" id="PTHR44757:SF2">
    <property type="entry name" value="BIOFILM ARCHITECTURE MAINTENANCE PROTEIN MBAA"/>
    <property type="match status" value="1"/>
</dbReference>
<evidence type="ECO:0000259" key="1">
    <source>
        <dbReference type="PROSITE" id="PS50112"/>
    </source>
</evidence>
<dbReference type="SMART" id="SM00065">
    <property type="entry name" value="GAF"/>
    <property type="match status" value="1"/>
</dbReference>
<dbReference type="SMART" id="SM00267">
    <property type="entry name" value="GGDEF"/>
    <property type="match status" value="1"/>
</dbReference>